<feature type="compositionally biased region" description="Basic and acidic residues" evidence="6">
    <location>
        <begin position="188"/>
        <end position="206"/>
    </location>
</feature>
<dbReference type="GO" id="GO:0090158">
    <property type="term" value="P:endoplasmic reticulum membrane organization"/>
    <property type="evidence" value="ECO:0007669"/>
    <property type="project" value="TreeGrafter"/>
</dbReference>
<evidence type="ECO:0000256" key="4">
    <source>
        <dbReference type="ARBA" id="ARBA00022989"/>
    </source>
</evidence>
<evidence type="ECO:0000256" key="1">
    <source>
        <dbReference type="ARBA" id="ARBA00004211"/>
    </source>
</evidence>
<evidence type="ECO:0000256" key="3">
    <source>
        <dbReference type="ARBA" id="ARBA00022692"/>
    </source>
</evidence>
<feature type="region of interest" description="Disordered" evidence="6">
    <location>
        <begin position="188"/>
        <end position="226"/>
    </location>
</feature>
<evidence type="ECO:0000256" key="2">
    <source>
        <dbReference type="ARBA" id="ARBA00008932"/>
    </source>
</evidence>
<dbReference type="PANTHER" id="PTHR10809:SF6">
    <property type="entry name" value="AT11025P-RELATED"/>
    <property type="match status" value="1"/>
</dbReference>
<dbReference type="InterPro" id="IPR013783">
    <property type="entry name" value="Ig-like_fold"/>
</dbReference>
<protein>
    <submittedName>
        <fullName evidence="9">Vesicle-associated membrane protein/synaptobrevin-binding protein</fullName>
    </submittedName>
</protein>
<proteinExistence type="evidence at transcript level"/>
<evidence type="ECO:0000256" key="6">
    <source>
        <dbReference type="SAM" id="MobiDB-lite"/>
    </source>
</evidence>
<dbReference type="GO" id="GO:0033149">
    <property type="term" value="F:FFAT motif binding"/>
    <property type="evidence" value="ECO:0007669"/>
    <property type="project" value="TreeGrafter"/>
</dbReference>
<comment type="subcellular location">
    <subcellularLocation>
        <location evidence="1">Membrane</location>
        <topology evidence="1">Single-pass type IV membrane protein</topology>
    </subcellularLocation>
</comment>
<organism evidence="9">
    <name type="scientific">Parasteatoda tepidariorum</name>
    <name type="common">Common house spider</name>
    <name type="synonym">Achaearanea tepidariorum</name>
    <dbReference type="NCBI Taxonomy" id="114398"/>
    <lineage>
        <taxon>Eukaryota</taxon>
        <taxon>Metazoa</taxon>
        <taxon>Ecdysozoa</taxon>
        <taxon>Arthropoda</taxon>
        <taxon>Chelicerata</taxon>
        <taxon>Arachnida</taxon>
        <taxon>Araneae</taxon>
        <taxon>Araneomorphae</taxon>
        <taxon>Entelegynae</taxon>
        <taxon>Araneoidea</taxon>
        <taxon>Theridiidae</taxon>
        <taxon>Parasteatoda</taxon>
    </lineage>
</organism>
<dbReference type="PANTHER" id="PTHR10809">
    <property type="entry name" value="VESICLE-ASSOCIATED MEMBRANE PROTEIN-ASSOCIATED PROTEIN"/>
    <property type="match status" value="1"/>
</dbReference>
<accession>A0A2L2YC20</accession>
<dbReference type="SUPFAM" id="SSF49354">
    <property type="entry name" value="PapD-like"/>
    <property type="match status" value="1"/>
</dbReference>
<dbReference type="GO" id="GO:0061817">
    <property type="term" value="P:endoplasmic reticulum-plasma membrane tethering"/>
    <property type="evidence" value="ECO:0007669"/>
    <property type="project" value="TreeGrafter"/>
</dbReference>
<reference evidence="9" key="1">
    <citation type="journal article" date="2016" name="Mol. Ecol. Resour.">
        <title>Evaluation of the impact of RNA preservation methods of spiders for de novo transcriptome assembly.</title>
        <authorList>
            <person name="Kono N."/>
            <person name="Nakamura H."/>
            <person name="Ito Y."/>
            <person name="Tomita M."/>
            <person name="Arakawa K."/>
        </authorList>
    </citation>
    <scope>NUCLEOTIDE SEQUENCE</scope>
    <source>
        <tissue evidence="9">Whole body</tissue>
    </source>
</reference>
<dbReference type="PROSITE" id="PS50202">
    <property type="entry name" value="MSP"/>
    <property type="match status" value="1"/>
</dbReference>
<keyword evidence="3 7" id="KW-0812">Transmembrane</keyword>
<dbReference type="GO" id="GO:0005886">
    <property type="term" value="C:plasma membrane"/>
    <property type="evidence" value="ECO:0007669"/>
    <property type="project" value="TreeGrafter"/>
</dbReference>
<evidence type="ECO:0000259" key="8">
    <source>
        <dbReference type="PROSITE" id="PS50202"/>
    </source>
</evidence>
<dbReference type="InterPro" id="IPR008962">
    <property type="entry name" value="PapD-like_sf"/>
</dbReference>
<dbReference type="InterPro" id="IPR000535">
    <property type="entry name" value="MSP_dom"/>
</dbReference>
<dbReference type="Gene3D" id="2.60.40.10">
    <property type="entry name" value="Immunoglobulins"/>
    <property type="match status" value="1"/>
</dbReference>
<keyword evidence="4 7" id="KW-1133">Transmembrane helix</keyword>
<feature type="domain" description="MSP" evidence="8">
    <location>
        <begin position="7"/>
        <end position="123"/>
    </location>
</feature>
<dbReference type="Pfam" id="PF00635">
    <property type="entry name" value="Motile_Sperm"/>
    <property type="match status" value="1"/>
</dbReference>
<keyword evidence="5 7" id="KW-0472">Membrane</keyword>
<evidence type="ECO:0000313" key="9">
    <source>
        <dbReference type="EMBL" id="LAA05712.1"/>
    </source>
</evidence>
<comment type="similarity">
    <text evidence="2">Belongs to the VAMP-associated protein (VAP) (TC 9.B.17) family.</text>
</comment>
<dbReference type="EMBL" id="IAAA01010398">
    <property type="protein sequence ID" value="LAA05719.1"/>
    <property type="molecule type" value="mRNA"/>
</dbReference>
<dbReference type="EMBL" id="IAAA01010397">
    <property type="protein sequence ID" value="LAA05712.1"/>
    <property type="molecule type" value="mRNA"/>
</dbReference>
<feature type="transmembrane region" description="Helical" evidence="7">
    <location>
        <begin position="231"/>
        <end position="250"/>
    </location>
</feature>
<dbReference type="PIRSF" id="PIRSF019693">
    <property type="entry name" value="VAMP-associated"/>
    <property type="match status" value="1"/>
</dbReference>
<dbReference type="EMBL" id="IAAA01010399">
    <property type="protein sequence ID" value="LAA05724.1"/>
    <property type="molecule type" value="mRNA"/>
</dbReference>
<evidence type="ECO:0000256" key="5">
    <source>
        <dbReference type="ARBA" id="ARBA00023136"/>
    </source>
</evidence>
<dbReference type="InterPro" id="IPR016763">
    <property type="entry name" value="VAP"/>
</dbReference>
<name>A0A2L2YC20_PARTP</name>
<dbReference type="GO" id="GO:0005789">
    <property type="term" value="C:endoplasmic reticulum membrane"/>
    <property type="evidence" value="ECO:0007669"/>
    <property type="project" value="InterPro"/>
</dbReference>
<dbReference type="OrthoDB" id="264603at2759"/>
<sequence length="254" mass="28563">MAKLEQALQLDPPNELHFKGPFNEVTTSHLKLTNPTERQIAFKVKTTAPKTYCVRPNGGIIQPKQSITVAVMLQPFSENDDRSKDKFMVQSMYVPEGDVNHDTMWHDTPPEGLMNSKLKCIFDSLTDAATAAAPLIVAADVVDKTKPEVKSVVVPEIKTTKEAESEAKRMREEYRKLKVELQDLRQENSSLKEEGLRQRVAQDTRTRGTSAKPYDTDSHHSTSSSGNKLGLSNYLFIISFFIFLLGIYIGKYVL</sequence>
<evidence type="ECO:0000256" key="7">
    <source>
        <dbReference type="SAM" id="Phobius"/>
    </source>
</evidence>
<dbReference type="AlphaFoldDB" id="A0A2L2YC20"/>